<evidence type="ECO:0000313" key="2">
    <source>
        <dbReference type="Proteomes" id="UP000324797"/>
    </source>
</evidence>
<accession>A0A5S4YAU7</accession>
<dbReference type="SUPFAM" id="SSF53448">
    <property type="entry name" value="Nucleotide-diphospho-sugar transferases"/>
    <property type="match status" value="1"/>
</dbReference>
<dbReference type="GO" id="GO:0016740">
    <property type="term" value="F:transferase activity"/>
    <property type="evidence" value="ECO:0007669"/>
    <property type="project" value="UniProtKB-KW"/>
</dbReference>
<keyword evidence="2" id="KW-1185">Reference proteome</keyword>
<reference evidence="1 2" key="1">
    <citation type="submission" date="2019-08" db="EMBL/GenBank/DDBJ databases">
        <title>Bradyrhizobium hipponensis sp. nov., a rhizobium isolated from a Lupinus angustifolius root nodule in Tunisia.</title>
        <authorList>
            <person name="Off K."/>
            <person name="Rejili M."/>
            <person name="Mars M."/>
            <person name="Brachmann A."/>
            <person name="Marin M."/>
        </authorList>
    </citation>
    <scope>NUCLEOTIDE SEQUENCE [LARGE SCALE GENOMIC DNA]</scope>
    <source>
        <strain evidence="2">aSej3</strain>
    </source>
</reference>
<dbReference type="AlphaFoldDB" id="A0A5S4YAU7"/>
<dbReference type="RefSeq" id="WP_148745545.1">
    <property type="nucleotide sequence ID" value="NZ_VSTH01000213.1"/>
</dbReference>
<dbReference type="EMBL" id="VSTH01000213">
    <property type="protein sequence ID" value="TYO61102.1"/>
    <property type="molecule type" value="Genomic_DNA"/>
</dbReference>
<comment type="caution">
    <text evidence="1">The sequence shown here is derived from an EMBL/GenBank/DDBJ whole genome shotgun (WGS) entry which is preliminary data.</text>
</comment>
<organism evidence="1 2">
    <name type="scientific">Bradyrhizobium hipponense</name>
    <dbReference type="NCBI Taxonomy" id="2605638"/>
    <lineage>
        <taxon>Bacteria</taxon>
        <taxon>Pseudomonadati</taxon>
        <taxon>Pseudomonadota</taxon>
        <taxon>Alphaproteobacteria</taxon>
        <taxon>Hyphomicrobiales</taxon>
        <taxon>Nitrobacteraceae</taxon>
        <taxon>Bradyrhizobium</taxon>
    </lineage>
</organism>
<sequence length="352" mass="39841">MSYLLDSAIQAQDSRATRKPPSMTVVVCIESGILEPLTLRMVDSLRRFGGRFANLEVVAVTPRLTPPLARETHRRMAELGIKHLRVFPNNPYGWHHYMNKAEAIVAVEERVTTEAIAWVDSDILFVREPNSLELSPSVDFLASAPDAGVIGSRGGTDPNDPFWGRSAALIGKVADDLPWLQTGDGHRIRFYWNAGLYVYRRSTRFGREFLADFKTFLDRHVARTHSQVHFMDQVVLGLTVLRLGLAWQALQDSSNFPVCSYLPGNYDGAKIMDVSVLHFHDSMEPQLWSKLMNTLVPGHPQIREWLEPQGPVALPSSIPWSLAREVLRMVRGARRRLYYARSGFTKAWSMSR</sequence>
<name>A0A5S4YAU7_9BRAD</name>
<dbReference type="InterPro" id="IPR029044">
    <property type="entry name" value="Nucleotide-diphossugar_trans"/>
</dbReference>
<dbReference type="Proteomes" id="UP000324797">
    <property type="component" value="Unassembled WGS sequence"/>
</dbReference>
<gene>
    <name evidence="1" type="ORF">FXV83_40060</name>
</gene>
<evidence type="ECO:0000313" key="1">
    <source>
        <dbReference type="EMBL" id="TYO61102.1"/>
    </source>
</evidence>
<proteinExistence type="predicted"/>
<protein>
    <submittedName>
        <fullName evidence="1">Glycosyltransferase family 2 protein</fullName>
    </submittedName>
</protein>
<keyword evidence="1" id="KW-0808">Transferase</keyword>